<dbReference type="BioCyc" id="BSUB633149:G1GM8-41-MONOMER"/>
<dbReference type="RefSeq" id="WP_013267461.1">
    <property type="nucleotide sequence ID" value="NC_014375.1"/>
</dbReference>
<protein>
    <submittedName>
        <fullName evidence="2">Uncharacterized protein</fullName>
    </submittedName>
</protein>
<dbReference type="EMBL" id="CP002102">
    <property type="protein sequence ID" value="ADK99356.1"/>
    <property type="molecule type" value="Genomic_DNA"/>
</dbReference>
<dbReference type="OrthoDB" id="7632567at2"/>
<dbReference type="HOGENOM" id="CLU_164050_2_0_5"/>
<sequence>MNARIVRICLVALLGLAISAVATWGLNLFWLAIGGGALPLHGWIAMGLGVVGTVGLAYGLMALAFKSHREGWDDRVDNSLDPGHGPFKDD</sequence>
<keyword evidence="3" id="KW-1185">Reference proteome</keyword>
<proteinExistence type="predicted"/>
<accession>D9QHT1</accession>
<keyword evidence="1" id="KW-0812">Transmembrane</keyword>
<dbReference type="InParanoid" id="D9QHT1"/>
<feature type="transmembrane region" description="Helical" evidence="1">
    <location>
        <begin position="41"/>
        <end position="65"/>
    </location>
</feature>
<name>D9QHT1_BRESC</name>
<reference evidence="3" key="1">
    <citation type="journal article" date="2011" name="J. Bacteriol.">
        <title>Genome sequences of eight morphologically diverse alphaproteobacteria.</title>
        <authorList>
            <consortium name="US DOE Joint Genome Institute"/>
            <person name="Brown P.J."/>
            <person name="Kysela D.T."/>
            <person name="Buechlein A."/>
            <person name="Hemmerich C."/>
            <person name="Brun Y.V."/>
        </authorList>
    </citation>
    <scope>NUCLEOTIDE SEQUENCE [LARGE SCALE GENOMIC DNA]</scope>
    <source>
        <strain evidence="3">ATCC 15264 / DSM 4735 / LMG 14903 / NBRC 16000 / CB 81</strain>
    </source>
</reference>
<keyword evidence="1" id="KW-0472">Membrane</keyword>
<dbReference type="STRING" id="633149.Bresu_0041"/>
<gene>
    <name evidence="2" type="ordered locus">Bresu_0041</name>
</gene>
<dbReference type="KEGG" id="bsb:Bresu_0041"/>
<evidence type="ECO:0000313" key="2">
    <source>
        <dbReference type="EMBL" id="ADK99356.1"/>
    </source>
</evidence>
<evidence type="ECO:0000256" key="1">
    <source>
        <dbReference type="SAM" id="Phobius"/>
    </source>
</evidence>
<evidence type="ECO:0000313" key="3">
    <source>
        <dbReference type="Proteomes" id="UP000002696"/>
    </source>
</evidence>
<dbReference type="AlphaFoldDB" id="D9QHT1"/>
<keyword evidence="1" id="KW-1133">Transmembrane helix</keyword>
<organism evidence="2 3">
    <name type="scientific">Brevundimonas subvibrioides (strain ATCC 15264 / DSM 4735 / LMG 14903 / NBRC 16000 / CB 81)</name>
    <name type="common">Caulobacter subvibrioides</name>
    <dbReference type="NCBI Taxonomy" id="633149"/>
    <lineage>
        <taxon>Bacteria</taxon>
        <taxon>Pseudomonadati</taxon>
        <taxon>Pseudomonadota</taxon>
        <taxon>Alphaproteobacteria</taxon>
        <taxon>Caulobacterales</taxon>
        <taxon>Caulobacteraceae</taxon>
        <taxon>Brevundimonas</taxon>
    </lineage>
</organism>
<dbReference type="Proteomes" id="UP000002696">
    <property type="component" value="Chromosome"/>
</dbReference>